<dbReference type="AlphaFoldDB" id="A0A841HJ77"/>
<feature type="domain" description="Lysozyme inhibitor LprI-like N-terminal" evidence="1">
    <location>
        <begin position="30"/>
        <end position="109"/>
    </location>
</feature>
<comment type="caution">
    <text evidence="2">The sequence shown here is derived from an EMBL/GenBank/DDBJ whole genome shotgun (WGS) entry which is preliminary data.</text>
</comment>
<name>A0A841HJ77_9GAMM</name>
<dbReference type="InterPro" id="IPR009739">
    <property type="entry name" value="LprI-like_N"/>
</dbReference>
<dbReference type="PROSITE" id="PS51257">
    <property type="entry name" value="PROKAR_LIPOPROTEIN"/>
    <property type="match status" value="1"/>
</dbReference>
<dbReference type="Pfam" id="PF07007">
    <property type="entry name" value="LprI"/>
    <property type="match status" value="1"/>
</dbReference>
<organism evidence="2 3">
    <name type="scientific">Povalibacter uvarum</name>
    <dbReference type="NCBI Taxonomy" id="732238"/>
    <lineage>
        <taxon>Bacteria</taxon>
        <taxon>Pseudomonadati</taxon>
        <taxon>Pseudomonadota</taxon>
        <taxon>Gammaproteobacteria</taxon>
        <taxon>Steroidobacterales</taxon>
        <taxon>Steroidobacteraceae</taxon>
        <taxon>Povalibacter</taxon>
    </lineage>
</organism>
<sequence length="115" mass="12773">MRVLLATGLWAVSTAVLACERNEYGVFEDIACAAEAVENARKEMESVLDNLAARLDPEVREALEKAQAAWSDYREAAVQFVYAQEGGSSGRLVVANDTERAIRARTEELKQWQPQ</sequence>
<proteinExistence type="predicted"/>
<accession>A0A841HJ77</accession>
<dbReference type="RefSeq" id="WP_184330087.1">
    <property type="nucleotide sequence ID" value="NZ_JACHHZ010000001.1"/>
</dbReference>
<dbReference type="EMBL" id="JACHHZ010000001">
    <property type="protein sequence ID" value="MBB6092360.1"/>
    <property type="molecule type" value="Genomic_DNA"/>
</dbReference>
<evidence type="ECO:0000259" key="1">
    <source>
        <dbReference type="Pfam" id="PF07007"/>
    </source>
</evidence>
<evidence type="ECO:0000313" key="3">
    <source>
        <dbReference type="Proteomes" id="UP000588068"/>
    </source>
</evidence>
<evidence type="ECO:0000313" key="2">
    <source>
        <dbReference type="EMBL" id="MBB6092360.1"/>
    </source>
</evidence>
<reference evidence="2 3" key="1">
    <citation type="submission" date="2020-08" db="EMBL/GenBank/DDBJ databases">
        <title>Genomic Encyclopedia of Type Strains, Phase IV (KMG-IV): sequencing the most valuable type-strain genomes for metagenomic binning, comparative biology and taxonomic classification.</title>
        <authorList>
            <person name="Goeker M."/>
        </authorList>
    </citation>
    <scope>NUCLEOTIDE SEQUENCE [LARGE SCALE GENOMIC DNA]</scope>
    <source>
        <strain evidence="2 3">DSM 26723</strain>
    </source>
</reference>
<gene>
    <name evidence="2" type="ORF">HNQ60_001206</name>
</gene>
<dbReference type="Proteomes" id="UP000588068">
    <property type="component" value="Unassembled WGS sequence"/>
</dbReference>
<keyword evidence="3" id="KW-1185">Reference proteome</keyword>
<protein>
    <submittedName>
        <fullName evidence="2">Uncharacterized protein YecT (DUF1311 family)</fullName>
    </submittedName>
</protein>
<dbReference type="Gene3D" id="1.20.1270.180">
    <property type="match status" value="1"/>
</dbReference>